<name>A0A1G6US07_9SPHI</name>
<dbReference type="EMBL" id="FMZH01000005">
    <property type="protein sequence ID" value="SDD43496.1"/>
    <property type="molecule type" value="Genomic_DNA"/>
</dbReference>
<accession>A0A1G6US07</accession>
<dbReference type="Proteomes" id="UP000199455">
    <property type="component" value="Unassembled WGS sequence"/>
</dbReference>
<protein>
    <submittedName>
        <fullName evidence="1">Uncharacterized protein</fullName>
    </submittedName>
</protein>
<organism evidence="1 2">
    <name type="scientific">Pedobacter soli</name>
    <dbReference type="NCBI Taxonomy" id="390242"/>
    <lineage>
        <taxon>Bacteria</taxon>
        <taxon>Pseudomonadati</taxon>
        <taxon>Bacteroidota</taxon>
        <taxon>Sphingobacteriia</taxon>
        <taxon>Sphingobacteriales</taxon>
        <taxon>Sphingobacteriaceae</taxon>
        <taxon>Pedobacter</taxon>
    </lineage>
</organism>
<evidence type="ECO:0000313" key="1">
    <source>
        <dbReference type="EMBL" id="SDD43496.1"/>
    </source>
</evidence>
<dbReference type="RefSeq" id="WP_090769501.1">
    <property type="nucleotide sequence ID" value="NZ_FMZH01000005.1"/>
</dbReference>
<dbReference type="AlphaFoldDB" id="A0A1G6US07"/>
<dbReference type="STRING" id="390242.SAMN04488024_105417"/>
<keyword evidence="2" id="KW-1185">Reference proteome</keyword>
<sequence length="153" mass="18791">MFYKIYLENNDLIIETFLLKEKIAINSIDDIIISYHRGWNEHKLFTYFNKPVQYELSRKTWFYKILFQIFLMFNTEKFRIYRAYDNELITRMFSLLKPYLPTLVETKNLDLRNSFIWMTFDEGGQFKQMKLVYSREGLGLKRVMLKHKILLEK</sequence>
<evidence type="ECO:0000313" key="2">
    <source>
        <dbReference type="Proteomes" id="UP000199455"/>
    </source>
</evidence>
<proteinExistence type="predicted"/>
<gene>
    <name evidence="1" type="ORF">SAMN04488024_105417</name>
</gene>
<reference evidence="2" key="1">
    <citation type="submission" date="2016-10" db="EMBL/GenBank/DDBJ databases">
        <authorList>
            <person name="Varghese N."/>
            <person name="Submissions S."/>
        </authorList>
    </citation>
    <scope>NUCLEOTIDE SEQUENCE [LARGE SCALE GENOMIC DNA]</scope>
    <source>
        <strain evidence="2">DSM 18609</strain>
    </source>
</reference>